<feature type="region of interest" description="Disordered" evidence="3">
    <location>
        <begin position="477"/>
        <end position="499"/>
    </location>
</feature>
<dbReference type="InterPro" id="IPR004995">
    <property type="entry name" value="Spore_Ger"/>
</dbReference>
<dbReference type="Pfam" id="PF03323">
    <property type="entry name" value="GerA"/>
    <property type="match status" value="1"/>
</dbReference>
<dbReference type="Proteomes" id="UP000282529">
    <property type="component" value="Unassembled WGS sequence"/>
</dbReference>
<keyword evidence="4" id="KW-0812">Transmembrane</keyword>
<feature type="compositionally biased region" description="Polar residues" evidence="3">
    <location>
        <begin position="481"/>
        <end position="499"/>
    </location>
</feature>
<comment type="caution">
    <text evidence="5">The sequence shown here is derived from an EMBL/GenBank/DDBJ whole genome shotgun (WGS) entry which is preliminary data.</text>
</comment>
<evidence type="ECO:0000256" key="1">
    <source>
        <dbReference type="ARBA" id="ARBA00005278"/>
    </source>
</evidence>
<evidence type="ECO:0000256" key="2">
    <source>
        <dbReference type="ARBA" id="ARBA00023136"/>
    </source>
</evidence>
<feature type="transmembrane region" description="Helical" evidence="4">
    <location>
        <begin position="370"/>
        <end position="400"/>
    </location>
</feature>
<keyword evidence="4" id="KW-1133">Transmembrane helix</keyword>
<keyword evidence="2 4" id="KW-0472">Membrane</keyword>
<dbReference type="EMBL" id="RQPI01000001">
    <property type="protein sequence ID" value="RQW13010.1"/>
    <property type="molecule type" value="Genomic_DNA"/>
</dbReference>
<dbReference type="PANTHER" id="PTHR22550">
    <property type="entry name" value="SPORE GERMINATION PROTEIN"/>
    <property type="match status" value="1"/>
</dbReference>
<organism evidence="5 6">
    <name type="scientific">Paenibacillus rhizophilus</name>
    <dbReference type="NCBI Taxonomy" id="1850366"/>
    <lineage>
        <taxon>Bacteria</taxon>
        <taxon>Bacillati</taxon>
        <taxon>Bacillota</taxon>
        <taxon>Bacilli</taxon>
        <taxon>Bacillales</taxon>
        <taxon>Paenibacillaceae</taxon>
        <taxon>Paenibacillus</taxon>
    </lineage>
</organism>
<comment type="similarity">
    <text evidence="1">Belongs to the GerABKA family.</text>
</comment>
<sequence length="499" mass="54899">MDNQLIGTELSGNLEKLKAAFAHSSDIIFREFKVGNGQKGLLIFVDGLINMKLIDEDVLQPLIAFASQSPQSLKQLESLVSERVITAAQISTGTEIAGLIDHVLSGDTALLLDGLAEALFIGAREWDSRAVSEPATEAVIRGPREGFTENLRTNTSLIRRRLKTPHLKMESMKVGRLSKTDIVISYLDNLADSSIVAEVRDRIRKVDIDAILESGYIEELIGDSPYSMFPLLMTTERPDKVAGCLLEGKVAIITDNTPFVLIVPMTFYGMLQASEDYYEKFLFMTAVRWLRFLSMIIALLLPSVYIALLTFELEMIPTNLVYSIAAGRETVPFPALVEAFLMEVSFEALREAGVRLPRPIGQSVSIVGGLVIGQAAVQAGLVSAPLVIVVSLTGIASFIIPNYSHAITIRLLRFPIMILAGTLGFYGVLIGVLFLLSHMCRLRSFGTPYLSPIAPLRFGDLKDVLIRAPWWRMSYRPEGSTPGNQRRLGNQTKGNPSKP</sequence>
<feature type="transmembrane region" description="Helical" evidence="4">
    <location>
        <begin position="289"/>
        <end position="311"/>
    </location>
</feature>
<dbReference type="PIRSF" id="PIRSF005690">
    <property type="entry name" value="GerBA"/>
    <property type="match status" value="1"/>
</dbReference>
<dbReference type="GO" id="GO:0016020">
    <property type="term" value="C:membrane"/>
    <property type="evidence" value="ECO:0007669"/>
    <property type="project" value="InterPro"/>
</dbReference>
<dbReference type="AlphaFoldDB" id="A0A3N9PBZ9"/>
<dbReference type="RefSeq" id="WP_124693666.1">
    <property type="nucleotide sequence ID" value="NZ_JBHUFE010000016.1"/>
</dbReference>
<name>A0A3N9PBZ9_9BACL</name>
<dbReference type="GO" id="GO:0009847">
    <property type="term" value="P:spore germination"/>
    <property type="evidence" value="ECO:0007669"/>
    <property type="project" value="InterPro"/>
</dbReference>
<evidence type="ECO:0000256" key="3">
    <source>
        <dbReference type="SAM" id="MobiDB-lite"/>
    </source>
</evidence>
<accession>A0A3N9PBZ9</accession>
<evidence type="ECO:0000313" key="6">
    <source>
        <dbReference type="Proteomes" id="UP000282529"/>
    </source>
</evidence>
<protein>
    <submittedName>
        <fullName evidence="5">Spore germination protein</fullName>
    </submittedName>
</protein>
<proteinExistence type="inferred from homology"/>
<evidence type="ECO:0000256" key="4">
    <source>
        <dbReference type="SAM" id="Phobius"/>
    </source>
</evidence>
<dbReference type="PANTHER" id="PTHR22550:SF5">
    <property type="entry name" value="LEUCINE ZIPPER PROTEIN 4"/>
    <property type="match status" value="1"/>
</dbReference>
<keyword evidence="6" id="KW-1185">Reference proteome</keyword>
<evidence type="ECO:0000313" key="5">
    <source>
        <dbReference type="EMBL" id="RQW13010.1"/>
    </source>
</evidence>
<gene>
    <name evidence="5" type="ORF">EH198_00840</name>
</gene>
<feature type="transmembrane region" description="Helical" evidence="4">
    <location>
        <begin position="412"/>
        <end position="436"/>
    </location>
</feature>
<reference evidence="5 6" key="1">
    <citation type="submission" date="2018-11" db="EMBL/GenBank/DDBJ databases">
        <title>Genome sequence of strain 7197.</title>
        <authorList>
            <person name="Gao J."/>
            <person name="Sun J."/>
        </authorList>
    </citation>
    <scope>NUCLEOTIDE SEQUENCE [LARGE SCALE GENOMIC DNA]</scope>
    <source>
        <strain evidence="5 6">7197</strain>
    </source>
</reference>
<dbReference type="InterPro" id="IPR050768">
    <property type="entry name" value="UPF0353/GerABKA_families"/>
</dbReference>
<dbReference type="OrthoDB" id="1726708at2"/>